<dbReference type="SUPFAM" id="SSF50156">
    <property type="entry name" value="PDZ domain-like"/>
    <property type="match status" value="1"/>
</dbReference>
<dbReference type="Pfam" id="PF03572">
    <property type="entry name" value="Peptidase_S41"/>
    <property type="match status" value="1"/>
</dbReference>
<dbReference type="Pfam" id="PF13180">
    <property type="entry name" value="PDZ_2"/>
    <property type="match status" value="1"/>
</dbReference>
<dbReference type="GO" id="GO:0006508">
    <property type="term" value="P:proteolysis"/>
    <property type="evidence" value="ECO:0007669"/>
    <property type="project" value="UniProtKB-KW"/>
</dbReference>
<dbReference type="AlphaFoldDB" id="A0A0W8FWY7"/>
<comment type="similarity">
    <text evidence="1">Belongs to the peptidase S41A family.</text>
</comment>
<dbReference type="Gene3D" id="3.90.226.10">
    <property type="entry name" value="2-enoyl-CoA Hydratase, Chain A, domain 1"/>
    <property type="match status" value="1"/>
</dbReference>
<proteinExistence type="inferred from homology"/>
<dbReference type="GO" id="GO:0004175">
    <property type="term" value="F:endopeptidase activity"/>
    <property type="evidence" value="ECO:0007669"/>
    <property type="project" value="TreeGrafter"/>
</dbReference>
<dbReference type="CDD" id="cd07560">
    <property type="entry name" value="Peptidase_S41_CPP"/>
    <property type="match status" value="1"/>
</dbReference>
<protein>
    <recommendedName>
        <fullName evidence="5">PDZ domain-containing protein</fullName>
    </recommendedName>
</protein>
<evidence type="ECO:0000256" key="3">
    <source>
        <dbReference type="ARBA" id="ARBA00022801"/>
    </source>
</evidence>
<dbReference type="InterPro" id="IPR001478">
    <property type="entry name" value="PDZ"/>
</dbReference>
<dbReference type="EMBL" id="LNQE01000704">
    <property type="protein sequence ID" value="KUG25364.1"/>
    <property type="molecule type" value="Genomic_DNA"/>
</dbReference>
<evidence type="ECO:0000259" key="5">
    <source>
        <dbReference type="PROSITE" id="PS50106"/>
    </source>
</evidence>
<evidence type="ECO:0000256" key="2">
    <source>
        <dbReference type="ARBA" id="ARBA00022670"/>
    </source>
</evidence>
<evidence type="ECO:0000256" key="4">
    <source>
        <dbReference type="ARBA" id="ARBA00022825"/>
    </source>
</evidence>
<dbReference type="PANTHER" id="PTHR32060">
    <property type="entry name" value="TAIL-SPECIFIC PROTEASE"/>
    <property type="match status" value="1"/>
</dbReference>
<dbReference type="SUPFAM" id="SSF52096">
    <property type="entry name" value="ClpP/crotonase"/>
    <property type="match status" value="1"/>
</dbReference>
<reference evidence="6" key="1">
    <citation type="journal article" date="2015" name="Proc. Natl. Acad. Sci. U.S.A.">
        <title>Networks of energetic and metabolic interactions define dynamics in microbial communities.</title>
        <authorList>
            <person name="Embree M."/>
            <person name="Liu J.K."/>
            <person name="Al-Bassam M.M."/>
            <person name="Zengler K."/>
        </authorList>
    </citation>
    <scope>NUCLEOTIDE SEQUENCE</scope>
</reference>
<dbReference type="InterPro" id="IPR004447">
    <property type="entry name" value="Peptidase_S41A"/>
</dbReference>
<dbReference type="InterPro" id="IPR029045">
    <property type="entry name" value="ClpP/crotonase-like_dom_sf"/>
</dbReference>
<keyword evidence="4" id="KW-0720">Serine protease</keyword>
<gene>
    <name evidence="6" type="ORF">ASZ90_004817</name>
</gene>
<dbReference type="InterPro" id="IPR036034">
    <property type="entry name" value="PDZ_sf"/>
</dbReference>
<sequence length="484" mass="53714">MLGTLDPYTVYVDEANQKDIDLITTGKYGGIGATIGLRNDRIIVVDLIEGYSAQRQGLRIGDAIVKIDSIAVGKNNYEQLSLFMKGEPGTLVSVTIQRDGIEGNLIFNLIREEIQIKNLSYYGFVPEESNNVYLKLSGFSRTAGEEIKDAILELRKERNIESIILDLRGNPGGLLDAAISVADKFLERDQLIVSVVGRDTNAVQEYYSVEQPIAGKADLIVMIDEGSASASEIVAGAIQDHDRGVILGSNSFGKGLVQNVIPLSASTSLKITTGKYLTPSGRSIQKLDHSGKKIFLKSVTDSYIEEYRTDGNRSVFSGGGIEPDTIITNNSKSELVQNLLAQGCFFKFATNYFNTNKIISWNDLNHEEVFTSFKEYFSNSEIKLQYKTERLIDQLKSVLEKESINGEILDRLSEVETRLSEIRNEELDKFKTDVLAAIHQEISARIEGRIGRIKTALIYDNQLNSAIEILQLDGKYKEILALAK</sequence>
<dbReference type="NCBIfam" id="TIGR00225">
    <property type="entry name" value="prc"/>
    <property type="match status" value="1"/>
</dbReference>
<feature type="domain" description="PDZ" evidence="5">
    <location>
        <begin position="19"/>
        <end position="99"/>
    </location>
</feature>
<keyword evidence="2" id="KW-0645">Protease</keyword>
<dbReference type="InterPro" id="IPR005151">
    <property type="entry name" value="Tail-specific_protease"/>
</dbReference>
<evidence type="ECO:0000313" key="6">
    <source>
        <dbReference type="EMBL" id="KUG25364.1"/>
    </source>
</evidence>
<organism evidence="6">
    <name type="scientific">hydrocarbon metagenome</name>
    <dbReference type="NCBI Taxonomy" id="938273"/>
    <lineage>
        <taxon>unclassified sequences</taxon>
        <taxon>metagenomes</taxon>
        <taxon>ecological metagenomes</taxon>
    </lineage>
</organism>
<keyword evidence="3" id="KW-0378">Hydrolase</keyword>
<dbReference type="CDD" id="cd06782">
    <property type="entry name" value="cpPDZ_CPP-like"/>
    <property type="match status" value="1"/>
</dbReference>
<evidence type="ECO:0000256" key="1">
    <source>
        <dbReference type="ARBA" id="ARBA00009179"/>
    </source>
</evidence>
<comment type="caution">
    <text evidence="6">The sequence shown here is derived from an EMBL/GenBank/DDBJ whole genome shotgun (WGS) entry which is preliminary data.</text>
</comment>
<dbReference type="Gene3D" id="2.30.42.10">
    <property type="match status" value="1"/>
</dbReference>
<dbReference type="Gene3D" id="3.30.750.44">
    <property type="match status" value="1"/>
</dbReference>
<name>A0A0W8FWY7_9ZZZZ</name>
<accession>A0A0W8FWY7</accession>
<dbReference type="SMART" id="SM00228">
    <property type="entry name" value="PDZ"/>
    <property type="match status" value="1"/>
</dbReference>
<dbReference type="PROSITE" id="PS50106">
    <property type="entry name" value="PDZ"/>
    <property type="match status" value="1"/>
</dbReference>
<dbReference type="GO" id="GO:0008236">
    <property type="term" value="F:serine-type peptidase activity"/>
    <property type="evidence" value="ECO:0007669"/>
    <property type="project" value="UniProtKB-KW"/>
</dbReference>
<dbReference type="PANTHER" id="PTHR32060:SF22">
    <property type="entry name" value="CARBOXYL-TERMINAL-PROCESSING PEPTIDASE 3, CHLOROPLASTIC"/>
    <property type="match status" value="1"/>
</dbReference>
<dbReference type="SMART" id="SM00245">
    <property type="entry name" value="TSPc"/>
    <property type="match status" value="1"/>
</dbReference>